<proteinExistence type="predicted"/>
<dbReference type="EMBL" id="LR797152">
    <property type="protein sequence ID" value="CAB4190047.1"/>
    <property type="molecule type" value="Genomic_DNA"/>
</dbReference>
<reference evidence="2" key="1">
    <citation type="submission" date="2020-05" db="EMBL/GenBank/DDBJ databases">
        <authorList>
            <person name="Chiriac C."/>
            <person name="Salcher M."/>
            <person name="Ghai R."/>
            <person name="Kavagutti S V."/>
        </authorList>
    </citation>
    <scope>NUCLEOTIDE SEQUENCE</scope>
</reference>
<accession>A0A6J5Q8R2</accession>
<evidence type="ECO:0000313" key="2">
    <source>
        <dbReference type="EMBL" id="CAB4180669.1"/>
    </source>
</evidence>
<sequence length="89" mass="9861">MSDPITVRRLHRALKVAKVVPGVVLFDLRGGPFDGCPMPCRVDYAARLVLSGYDLFLPVDEAEQTFACYLATKPEGDWIGVFAGYGRRE</sequence>
<name>A0A6J5Q8R2_9CAUD</name>
<evidence type="ECO:0000313" key="4">
    <source>
        <dbReference type="EMBL" id="CAB4221788.1"/>
    </source>
</evidence>
<dbReference type="EMBL" id="LR796439">
    <property type="protein sequence ID" value="CAB4144217.1"/>
    <property type="molecule type" value="Genomic_DNA"/>
</dbReference>
<protein>
    <submittedName>
        <fullName evidence="2">Uncharacterized protein</fullName>
    </submittedName>
</protein>
<dbReference type="EMBL" id="LR796996">
    <property type="protein sequence ID" value="CAB4180669.1"/>
    <property type="molecule type" value="Genomic_DNA"/>
</dbReference>
<dbReference type="EMBL" id="LR797505">
    <property type="protein sequence ID" value="CAB4221788.1"/>
    <property type="molecule type" value="Genomic_DNA"/>
</dbReference>
<gene>
    <name evidence="2" type="ORF">UFOVP1045_75</name>
    <name evidence="3" type="ORF">UFOVP1194_29</name>
    <name evidence="4" type="ORF">UFOVP1641_25</name>
    <name evidence="1" type="ORF">UFOVP466_28</name>
</gene>
<evidence type="ECO:0000313" key="3">
    <source>
        <dbReference type="EMBL" id="CAB4190047.1"/>
    </source>
</evidence>
<organism evidence="2">
    <name type="scientific">uncultured Caudovirales phage</name>
    <dbReference type="NCBI Taxonomy" id="2100421"/>
    <lineage>
        <taxon>Viruses</taxon>
        <taxon>Duplodnaviria</taxon>
        <taxon>Heunggongvirae</taxon>
        <taxon>Uroviricota</taxon>
        <taxon>Caudoviricetes</taxon>
        <taxon>Peduoviridae</taxon>
        <taxon>Maltschvirus</taxon>
        <taxon>Maltschvirus maltsch</taxon>
    </lineage>
</organism>
<evidence type="ECO:0000313" key="1">
    <source>
        <dbReference type="EMBL" id="CAB4144217.1"/>
    </source>
</evidence>